<dbReference type="AlphaFoldDB" id="A0A6J4VBR0"/>
<reference evidence="1" key="1">
    <citation type="submission" date="2020-02" db="EMBL/GenBank/DDBJ databases">
        <authorList>
            <person name="Meier V. D."/>
        </authorList>
    </citation>
    <scope>NUCLEOTIDE SEQUENCE</scope>
    <source>
        <strain evidence="1">AVDCRST_MAG81</strain>
    </source>
</reference>
<organism evidence="1">
    <name type="scientific">uncultured Synechococcales cyanobacterium</name>
    <dbReference type="NCBI Taxonomy" id="1936017"/>
    <lineage>
        <taxon>Bacteria</taxon>
        <taxon>Bacillati</taxon>
        <taxon>Cyanobacteriota</taxon>
        <taxon>Cyanophyceae</taxon>
        <taxon>Synechococcales</taxon>
        <taxon>environmental samples</taxon>
    </lineage>
</organism>
<dbReference type="EMBL" id="CADCWO010000103">
    <property type="protein sequence ID" value="CAA9572987.1"/>
    <property type="molecule type" value="Genomic_DNA"/>
</dbReference>
<evidence type="ECO:0000313" key="1">
    <source>
        <dbReference type="EMBL" id="CAA9572987.1"/>
    </source>
</evidence>
<sequence length="123" mass="13655">MPELAKIENSHLVEQLFLEICDADTRALLNLADVGLWPCGCPAKPTLTIKCKSREVAEAIGVRQTYIKAKLQQVAGCRVTMAVHYTIPEGLVYFDTEGEVAPARWYLCNRKDIGKDRVIPLPG</sequence>
<gene>
    <name evidence="1" type="ORF">AVDCRST_MAG81-3010</name>
</gene>
<proteinExistence type="predicted"/>
<accession>A0A6J4VBR0</accession>
<name>A0A6J4VBR0_9CYAN</name>
<protein>
    <submittedName>
        <fullName evidence="1">Uncharacterized protein</fullName>
    </submittedName>
</protein>